<organism evidence="1">
    <name type="scientific">uncultured Caudovirales phage</name>
    <dbReference type="NCBI Taxonomy" id="2100421"/>
    <lineage>
        <taxon>Viruses</taxon>
        <taxon>Duplodnaviria</taxon>
        <taxon>Heunggongvirae</taxon>
        <taxon>Uroviricota</taxon>
        <taxon>Caudoviricetes</taxon>
        <taxon>Peduoviridae</taxon>
        <taxon>Maltschvirus</taxon>
        <taxon>Maltschvirus maltsch</taxon>
    </lineage>
</organism>
<evidence type="ECO:0008006" key="2">
    <source>
        <dbReference type="Google" id="ProtNLM"/>
    </source>
</evidence>
<gene>
    <name evidence="1" type="ORF">UFOVP701_6</name>
</gene>
<dbReference type="EMBL" id="LR796680">
    <property type="protein sequence ID" value="CAB4158460.1"/>
    <property type="molecule type" value="Genomic_DNA"/>
</dbReference>
<protein>
    <recommendedName>
        <fullName evidence="2">Glycosyltransferase</fullName>
    </recommendedName>
</protein>
<dbReference type="InterPro" id="IPR029044">
    <property type="entry name" value="Nucleotide-diphossugar_trans"/>
</dbReference>
<proteinExistence type="predicted"/>
<accession>A0A6J5NFE9</accession>
<reference evidence="1" key="1">
    <citation type="submission" date="2020-04" db="EMBL/GenBank/DDBJ databases">
        <authorList>
            <person name="Chiriac C."/>
            <person name="Salcher M."/>
            <person name="Ghai R."/>
            <person name="Kavagutti S V."/>
        </authorList>
    </citation>
    <scope>NUCLEOTIDE SEQUENCE</scope>
</reference>
<sequence>MAMNMCVVVPTRGRPENMLRLAQSFIDTKADADLYGVIDNDDPKWDEYYKHDNYYQIPADNKTGGCAKSLNSGAISLFDFTRYPLYDLFVFMGDDHVPRTLHWDREFEKALRGQTGIAYGNDLLQGENLPTAFAMTKDIVDALQGMTFPKCKHLYFDNFVKQLGIDLGVLKYLPDVIIEHLHPVAGKAEMDEGYARVNQPKWYEEDLLTLQKYIVSKEYADLVNKLK</sequence>
<dbReference type="SUPFAM" id="SSF53448">
    <property type="entry name" value="Nucleotide-diphospho-sugar transferases"/>
    <property type="match status" value="1"/>
</dbReference>
<evidence type="ECO:0000313" key="1">
    <source>
        <dbReference type="EMBL" id="CAB4158460.1"/>
    </source>
</evidence>
<name>A0A6J5NFE9_9CAUD</name>